<evidence type="ECO:0000313" key="2">
    <source>
        <dbReference type="EMBL" id="KRO28056.1"/>
    </source>
</evidence>
<evidence type="ECO:0000256" key="1">
    <source>
        <dbReference type="SAM" id="Phobius"/>
    </source>
</evidence>
<comment type="caution">
    <text evidence="2">The sequence shown here is derived from an EMBL/GenBank/DDBJ whole genome shotgun (WGS) entry which is preliminary data.</text>
</comment>
<proteinExistence type="predicted"/>
<dbReference type="Proteomes" id="UP000050920">
    <property type="component" value="Unassembled WGS sequence"/>
</dbReference>
<organism evidence="2 3">
    <name type="scientific">Lactiplantibacillus fabifermentans DSM 21115</name>
    <dbReference type="NCBI Taxonomy" id="1413187"/>
    <lineage>
        <taxon>Bacteria</taxon>
        <taxon>Bacillati</taxon>
        <taxon>Bacillota</taxon>
        <taxon>Bacilli</taxon>
        <taxon>Lactobacillales</taxon>
        <taxon>Lactobacillaceae</taxon>
        <taxon>Lactiplantibacillus</taxon>
    </lineage>
</organism>
<evidence type="ECO:0008006" key="4">
    <source>
        <dbReference type="Google" id="ProtNLM"/>
    </source>
</evidence>
<name>A0A0R2NQP9_9LACO</name>
<dbReference type="AlphaFoldDB" id="A0A0R2NQP9"/>
<protein>
    <recommendedName>
        <fullName evidence="4">Prophage Lp3 protein 24</fullName>
    </recommendedName>
</protein>
<keyword evidence="1" id="KW-0812">Transmembrane</keyword>
<accession>A0A0R2NQP9</accession>
<keyword evidence="1" id="KW-1133">Transmembrane helix</keyword>
<feature type="transmembrane region" description="Helical" evidence="1">
    <location>
        <begin position="41"/>
        <end position="63"/>
    </location>
</feature>
<sequence length="68" mass="7864">MTVKELTQLFNHLRQQLIMWAVTAVGLAVMRSFVLPTLLTFVFWCSVIYCLGLFIALVVVTILRLRHK</sequence>
<keyword evidence="1" id="KW-0472">Membrane</keyword>
<keyword evidence="3" id="KW-1185">Reference proteome</keyword>
<dbReference type="EMBL" id="AYGX02000054">
    <property type="protein sequence ID" value="KRO28056.1"/>
    <property type="molecule type" value="Genomic_DNA"/>
</dbReference>
<feature type="transmembrane region" description="Helical" evidence="1">
    <location>
        <begin position="17"/>
        <end position="35"/>
    </location>
</feature>
<evidence type="ECO:0000313" key="3">
    <source>
        <dbReference type="Proteomes" id="UP000050920"/>
    </source>
</evidence>
<reference evidence="2 3" key="1">
    <citation type="journal article" date="2015" name="Genome Announc.">
        <title>Expanding the biotechnology potential of lactobacilli through comparative genomics of 213 strains and associated genera.</title>
        <authorList>
            <person name="Sun Z."/>
            <person name="Harris H.M."/>
            <person name="McCann A."/>
            <person name="Guo C."/>
            <person name="Argimon S."/>
            <person name="Zhang W."/>
            <person name="Yang X."/>
            <person name="Jeffery I.B."/>
            <person name="Cooney J.C."/>
            <person name="Kagawa T.F."/>
            <person name="Liu W."/>
            <person name="Song Y."/>
            <person name="Salvetti E."/>
            <person name="Wrobel A."/>
            <person name="Rasinkangas P."/>
            <person name="Parkhill J."/>
            <person name="Rea M.C."/>
            <person name="O'Sullivan O."/>
            <person name="Ritari J."/>
            <person name="Douillard F.P."/>
            <person name="Paul Ross R."/>
            <person name="Yang R."/>
            <person name="Briner A.E."/>
            <person name="Felis G.E."/>
            <person name="de Vos W.M."/>
            <person name="Barrangou R."/>
            <person name="Klaenhammer T.R."/>
            <person name="Caufield P.W."/>
            <person name="Cui Y."/>
            <person name="Zhang H."/>
            <person name="O'Toole P.W."/>
        </authorList>
    </citation>
    <scope>NUCLEOTIDE SEQUENCE [LARGE SCALE GENOMIC DNA]</scope>
    <source>
        <strain evidence="2 3">DSM 21115</strain>
    </source>
</reference>
<gene>
    <name evidence="2" type="ORF">DY78_GL002689</name>
</gene>
<dbReference type="RefSeq" id="WP_024623852.1">
    <property type="nucleotide sequence ID" value="NZ_AYGX02000054.1"/>
</dbReference>